<accession>A0ABQ4PRI3</accession>
<evidence type="ECO:0000313" key="1">
    <source>
        <dbReference type="EMBL" id="GIU51187.1"/>
    </source>
</evidence>
<dbReference type="RefSeq" id="WP_220782964.1">
    <property type="nucleotide sequence ID" value="NZ_BPEY01000108.1"/>
</dbReference>
<dbReference type="EMBL" id="BPEY01000108">
    <property type="protein sequence ID" value="GIU51187.1"/>
    <property type="molecule type" value="Genomic_DNA"/>
</dbReference>
<name>A0ABQ4PRI3_9GAMM</name>
<evidence type="ECO:0000313" key="2">
    <source>
        <dbReference type="Proteomes" id="UP000887104"/>
    </source>
</evidence>
<evidence type="ECO:0008006" key="3">
    <source>
        <dbReference type="Google" id="ProtNLM"/>
    </source>
</evidence>
<protein>
    <recommendedName>
        <fullName evidence="3">Chromosome segregation protein ParM</fullName>
    </recommendedName>
</protein>
<comment type="caution">
    <text evidence="1">The sequence shown here is derived from an EMBL/GenBank/DDBJ whole genome shotgun (WGS) entry which is preliminary data.</text>
</comment>
<gene>
    <name evidence="1" type="ORF">TUM4438_39920</name>
</gene>
<reference evidence="1" key="1">
    <citation type="submission" date="2021-05" db="EMBL/GenBank/DDBJ databases">
        <title>Molecular characterization for Shewanella algae harboring chromosomal blaOXA-55-like strains isolated from clinical and environment sample.</title>
        <authorList>
            <person name="Ohama Y."/>
            <person name="Aoki K."/>
            <person name="Harada S."/>
            <person name="Moriya K."/>
            <person name="Ishii Y."/>
            <person name="Tateda K."/>
        </authorList>
    </citation>
    <scope>NUCLEOTIDE SEQUENCE</scope>
    <source>
        <strain evidence="1">JCM 11563</strain>
    </source>
</reference>
<dbReference type="Proteomes" id="UP000887104">
    <property type="component" value="Unassembled WGS sequence"/>
</dbReference>
<proteinExistence type="predicted"/>
<organism evidence="1 2">
    <name type="scientific">Shewanella sairae</name>
    <dbReference type="NCBI Taxonomy" id="190310"/>
    <lineage>
        <taxon>Bacteria</taxon>
        <taxon>Pseudomonadati</taxon>
        <taxon>Pseudomonadota</taxon>
        <taxon>Gammaproteobacteria</taxon>
        <taxon>Alteromonadales</taxon>
        <taxon>Shewanellaceae</taxon>
        <taxon>Shewanella</taxon>
    </lineage>
</organism>
<sequence length="90" mass="10316">MRISSVQKDILFVLYQLELRGVVKPIAATDILMMVNQSRNTEVFGTNFRVSCHKLNEHGLVHMHRNLKSLTLSFRLTDSGREKASKLKMS</sequence>
<keyword evidence="2" id="KW-1185">Reference proteome</keyword>